<evidence type="ECO:0000256" key="1">
    <source>
        <dbReference type="SAM" id="Phobius"/>
    </source>
</evidence>
<keyword evidence="3" id="KW-1185">Reference proteome</keyword>
<keyword evidence="1" id="KW-1133">Transmembrane helix</keyword>
<accession>A0A370I0M9</accession>
<evidence type="ECO:0000313" key="3">
    <source>
        <dbReference type="Proteomes" id="UP000254869"/>
    </source>
</evidence>
<feature type="transmembrane region" description="Helical" evidence="1">
    <location>
        <begin position="12"/>
        <end position="36"/>
    </location>
</feature>
<sequence length="59" mass="6381">MTMVTSARRRTFGIAAQVLIAVFSIAATALFVYVLLHQHPAERARPSVQPPATIVVAPH</sequence>
<keyword evidence="1" id="KW-0812">Transmembrane</keyword>
<gene>
    <name evidence="2" type="ORF">DFR76_108129</name>
</gene>
<dbReference type="STRING" id="1210086.GCA_001613105_02702"/>
<dbReference type="Proteomes" id="UP000254869">
    <property type="component" value="Unassembled WGS sequence"/>
</dbReference>
<protein>
    <submittedName>
        <fullName evidence="2">Uncharacterized protein</fullName>
    </submittedName>
</protein>
<dbReference type="RefSeq" id="WP_067997158.1">
    <property type="nucleotide sequence ID" value="NZ_QQBC01000008.1"/>
</dbReference>
<proteinExistence type="predicted"/>
<comment type="caution">
    <text evidence="2">The sequence shown here is derived from an EMBL/GenBank/DDBJ whole genome shotgun (WGS) entry which is preliminary data.</text>
</comment>
<organism evidence="2 3">
    <name type="scientific">Nocardia pseudobrasiliensis</name>
    <dbReference type="NCBI Taxonomy" id="45979"/>
    <lineage>
        <taxon>Bacteria</taxon>
        <taxon>Bacillati</taxon>
        <taxon>Actinomycetota</taxon>
        <taxon>Actinomycetes</taxon>
        <taxon>Mycobacteriales</taxon>
        <taxon>Nocardiaceae</taxon>
        <taxon>Nocardia</taxon>
    </lineage>
</organism>
<reference evidence="2 3" key="1">
    <citation type="submission" date="2018-07" db="EMBL/GenBank/DDBJ databases">
        <title>Genomic Encyclopedia of Type Strains, Phase IV (KMG-IV): sequencing the most valuable type-strain genomes for metagenomic binning, comparative biology and taxonomic classification.</title>
        <authorList>
            <person name="Goeker M."/>
        </authorList>
    </citation>
    <scope>NUCLEOTIDE SEQUENCE [LARGE SCALE GENOMIC DNA]</scope>
    <source>
        <strain evidence="2 3">DSM 44290</strain>
    </source>
</reference>
<dbReference type="EMBL" id="QQBC01000008">
    <property type="protein sequence ID" value="RDI64297.1"/>
    <property type="molecule type" value="Genomic_DNA"/>
</dbReference>
<name>A0A370I0M9_9NOCA</name>
<evidence type="ECO:0000313" key="2">
    <source>
        <dbReference type="EMBL" id="RDI64297.1"/>
    </source>
</evidence>
<dbReference type="AlphaFoldDB" id="A0A370I0M9"/>
<keyword evidence="1" id="KW-0472">Membrane</keyword>